<accession>A0AAD9UI34</accession>
<dbReference type="GO" id="GO:0016787">
    <property type="term" value="F:hydrolase activity"/>
    <property type="evidence" value="ECO:0007669"/>
    <property type="project" value="InterPro"/>
</dbReference>
<evidence type="ECO:0000313" key="3">
    <source>
        <dbReference type="Proteomes" id="UP001209878"/>
    </source>
</evidence>
<protein>
    <recommendedName>
        <fullName evidence="1">Calcineurin-like phosphoesterase domain-containing protein</fullName>
    </recommendedName>
</protein>
<dbReference type="InterPro" id="IPR004843">
    <property type="entry name" value="Calcineurin-like_PHP"/>
</dbReference>
<gene>
    <name evidence="2" type="ORF">NP493_79g08009</name>
</gene>
<dbReference type="AlphaFoldDB" id="A0AAD9UI34"/>
<evidence type="ECO:0000259" key="1">
    <source>
        <dbReference type="Pfam" id="PF00149"/>
    </source>
</evidence>
<keyword evidence="3" id="KW-1185">Reference proteome</keyword>
<evidence type="ECO:0000313" key="2">
    <source>
        <dbReference type="EMBL" id="KAK2190314.1"/>
    </source>
</evidence>
<dbReference type="PANTHER" id="PTHR36492:SF2">
    <property type="entry name" value="[ACYL-CARRIER-PROTEIN] PHOSPHODIESTERASE PPTH"/>
    <property type="match status" value="1"/>
</dbReference>
<dbReference type="CDD" id="cd00838">
    <property type="entry name" value="MPP_superfamily"/>
    <property type="match status" value="1"/>
</dbReference>
<dbReference type="InterPro" id="IPR029052">
    <property type="entry name" value="Metallo-depent_PP-like"/>
</dbReference>
<dbReference type="Proteomes" id="UP001209878">
    <property type="component" value="Unassembled WGS sequence"/>
</dbReference>
<comment type="caution">
    <text evidence="2">The sequence shown here is derived from an EMBL/GenBank/DDBJ whole genome shotgun (WGS) entry which is preliminary data.</text>
</comment>
<dbReference type="SUPFAM" id="SSF56300">
    <property type="entry name" value="Metallo-dependent phosphatases"/>
    <property type="match status" value="1"/>
</dbReference>
<feature type="domain" description="Calcineurin-like phosphoesterase" evidence="1">
    <location>
        <begin position="69"/>
        <end position="176"/>
    </location>
</feature>
<organism evidence="2 3">
    <name type="scientific">Ridgeia piscesae</name>
    <name type="common">Tubeworm</name>
    <dbReference type="NCBI Taxonomy" id="27915"/>
    <lineage>
        <taxon>Eukaryota</taxon>
        <taxon>Metazoa</taxon>
        <taxon>Spiralia</taxon>
        <taxon>Lophotrochozoa</taxon>
        <taxon>Annelida</taxon>
        <taxon>Polychaeta</taxon>
        <taxon>Sedentaria</taxon>
        <taxon>Canalipalpata</taxon>
        <taxon>Sabellida</taxon>
        <taxon>Siboglinidae</taxon>
        <taxon>Ridgeia</taxon>
    </lineage>
</organism>
<dbReference type="EMBL" id="JAODUO010000084">
    <property type="protein sequence ID" value="KAK2190314.1"/>
    <property type="molecule type" value="Genomic_DNA"/>
</dbReference>
<dbReference type="InterPro" id="IPR052963">
    <property type="entry name" value="Pantetheine_PDE"/>
</dbReference>
<dbReference type="Pfam" id="PF00149">
    <property type="entry name" value="Metallophos"/>
    <property type="match status" value="1"/>
</dbReference>
<reference evidence="2" key="1">
    <citation type="journal article" date="2023" name="Mol. Biol. Evol.">
        <title>Third-Generation Sequencing Reveals the Adaptive Role of the Epigenome in Three Deep-Sea Polychaetes.</title>
        <authorList>
            <person name="Perez M."/>
            <person name="Aroh O."/>
            <person name="Sun Y."/>
            <person name="Lan Y."/>
            <person name="Juniper S.K."/>
            <person name="Young C.R."/>
            <person name="Angers B."/>
            <person name="Qian P.Y."/>
        </authorList>
    </citation>
    <scope>NUCLEOTIDE SEQUENCE</scope>
    <source>
        <strain evidence="2">R07B-5</strain>
    </source>
</reference>
<proteinExistence type="predicted"/>
<name>A0AAD9UI34_RIDPI</name>
<sequence>MFSVIKKGFTTVRLFASVHTIVQNNYTIIVLLHHYCVTYDNVCKSNALRYYYHASGLNWTMGDTTLGSRVFALSDLHVDYKENRKLLDGWPDKKYSNDVLVVAGDVTDNMTLLETTLKGLQLKFRQVFFVPGNHELWMRSDDKSTDSIGKFHAILALCARLGVGTSPTRVSLSAGDHVWLVPLFSWYATPEEDPDNSFYVRPSAGEDEARQRDIWMDNHMCVWPTPTDGQTRADYFADLNRSAVERSYDAPVVSFSHFVPRRELIGASDADRAAVDRERARRGLAPFTGTHQGAAGFNFTRYAGSYQLEQQVSWLQPTVHVFGHQHRNRDRVIAGVRYVAHCLGSPNDQRDGWTWGVSEWDGPKQVWPQKT</sequence>
<dbReference type="PANTHER" id="PTHR36492">
    <property type="match status" value="1"/>
</dbReference>
<dbReference type="Gene3D" id="3.60.21.10">
    <property type="match status" value="1"/>
</dbReference>